<evidence type="ECO:0000256" key="1">
    <source>
        <dbReference type="ARBA" id="ARBA00004251"/>
    </source>
</evidence>
<evidence type="ECO:0000256" key="16">
    <source>
        <dbReference type="PIRNR" id="PIRNR000641"/>
    </source>
</evidence>
<evidence type="ECO:0000256" key="4">
    <source>
        <dbReference type="ARBA" id="ARBA00022679"/>
    </source>
</evidence>
<dbReference type="CDD" id="cd00028">
    <property type="entry name" value="B_lectin"/>
    <property type="match status" value="1"/>
</dbReference>
<evidence type="ECO:0000259" key="23">
    <source>
        <dbReference type="PROSITE" id="PS50927"/>
    </source>
</evidence>
<dbReference type="PROSITE" id="PS00107">
    <property type="entry name" value="PROTEIN_KINASE_ATP"/>
    <property type="match status" value="1"/>
</dbReference>
<dbReference type="SMART" id="SM00473">
    <property type="entry name" value="PAN_AP"/>
    <property type="match status" value="1"/>
</dbReference>
<dbReference type="PROSITE" id="PS00010">
    <property type="entry name" value="ASX_HYDROXYL"/>
    <property type="match status" value="1"/>
</dbReference>
<dbReference type="GO" id="GO:0005524">
    <property type="term" value="F:ATP binding"/>
    <property type="evidence" value="ECO:0007669"/>
    <property type="project" value="UniProtKB-UniRule"/>
</dbReference>
<dbReference type="CDD" id="cd14066">
    <property type="entry name" value="STKc_IRAK"/>
    <property type="match status" value="1"/>
</dbReference>
<evidence type="ECO:0000256" key="11">
    <source>
        <dbReference type="ARBA" id="ARBA00023136"/>
    </source>
</evidence>
<reference evidence="25 26" key="1">
    <citation type="journal article" date="2023" name="BMC Biotechnol.">
        <title>Vitis rotundifolia cv Carlos genome sequencing.</title>
        <authorList>
            <person name="Huff M."/>
            <person name="Hulse-Kemp A."/>
            <person name="Scheffler B."/>
            <person name="Youngblood R."/>
            <person name="Simpson S."/>
            <person name="Babiker E."/>
            <person name="Staton M."/>
        </authorList>
    </citation>
    <scope>NUCLEOTIDE SEQUENCE [LARGE SCALE GENOMIC DNA]</scope>
    <source>
        <tissue evidence="25">Leaf</tissue>
    </source>
</reference>
<dbReference type="CDD" id="cd01098">
    <property type="entry name" value="PAN_AP_plant"/>
    <property type="match status" value="1"/>
</dbReference>
<keyword evidence="12" id="KW-1015">Disulfide bond</keyword>
<dbReference type="InterPro" id="IPR024171">
    <property type="entry name" value="SRK-like_kinase"/>
</dbReference>
<sequence>MKSDMRPLNMFLQYLLLFLMPPLCSSTDTITPNQPIRDGDLLVSKQSRFALGFFSPRNSTLRYIGVWYNIREQNVVWVLNRDHPINDTSGVLSINTIGNLLLHRGNTHVWSTNVSISSANATVAQLLDTGNLVLIQNDDNRVVWQGFDYPTDSLIPYMKLGLDRRTGFNRFLTSWKSPTDPGTGKNSLRLNASGSPQLLLYQGSEPLWRSGNWNGFRWSGVPTMMHATTFHASFLNNQDEISYMYFLVNLWIPRTLTIDLDGYLQLNTWQETEGKWINSWTVPTDRCDRYSLCGLNGNCDNSRAEFECTCLAGFEPKSPRDWFLKDGSAGCLRKEGAKVCGNGEGFVKVEGAKPPDTSVARVNMNMSLEACREGCLKECSCSGYAAANVSGSGSGCLSWHGDLVDTRVFPEGGQDLYVRVDAITLAENQKQSKGFLAKKGMMAVLVMGATVIMVLLVSTFWFLRKKMKGRERQNKVLYNSRPAATWLQDSPGAKEHDESTTNYELQFFDLNTIAAATNNFSSENKLGRGGFGSVYKGQLSNGQEIAVKKLSKDSGQGKEEFKNEATLIAKLQHVNLVRLLGCCITEEENMLVYEYLSNKSLDSFIFDETKKSLLDWRKRFEIIVGIARGILYLHEDSRLRIIHRDLKASNVLLNAEMLPKISDFGLARIFEGNQMEGNTNRVVGTYGYMSPEYAMEGLFSTKSDVYSFGVLLLEIITWRKNNTYYQDNISTSLVGNVWNLWEEDKALDIIDPSLEKSYLADEVLRCIQIGLLCVQEFVTDRPTMLTIIFMLGNNSALPFPKQPAFISKTTHKGEDLSSSGERLLSISNVTMTVLQPR</sequence>
<comment type="caution">
    <text evidence="17">Lacks conserved residue(s) required for the propagation of feature annotation.</text>
</comment>
<dbReference type="Gene3D" id="3.30.200.20">
    <property type="entry name" value="Phosphorylase Kinase, domain 1"/>
    <property type="match status" value="1"/>
</dbReference>
<keyword evidence="8 16" id="KW-0418">Kinase</keyword>
<dbReference type="InterPro" id="IPR000152">
    <property type="entry name" value="EGF-type_Asp/Asn_hydroxyl_site"/>
</dbReference>
<evidence type="ECO:0000256" key="17">
    <source>
        <dbReference type="PROSITE-ProRule" id="PRU00076"/>
    </source>
</evidence>
<dbReference type="GO" id="GO:0004674">
    <property type="term" value="F:protein serine/threonine kinase activity"/>
    <property type="evidence" value="ECO:0007669"/>
    <property type="project" value="UniProtKB-KW"/>
</dbReference>
<keyword evidence="6 20" id="KW-0732">Signal</keyword>
<protein>
    <recommendedName>
        <fullName evidence="16">Receptor-like serine/threonine-protein kinase</fullName>
        <ecNumber evidence="16">2.7.11.1</ecNumber>
    </recommendedName>
</protein>
<dbReference type="InterPro" id="IPR021820">
    <property type="entry name" value="S-locus_recpt_kinase_C"/>
</dbReference>
<evidence type="ECO:0000256" key="13">
    <source>
        <dbReference type="ARBA" id="ARBA00023180"/>
    </source>
</evidence>
<dbReference type="EMBL" id="JARBHA010000010">
    <property type="protein sequence ID" value="KAJ9690190.1"/>
    <property type="molecule type" value="Genomic_DNA"/>
</dbReference>
<organism evidence="25 26">
    <name type="scientific">Vitis rotundifolia</name>
    <name type="common">Muscadine grape</name>
    <dbReference type="NCBI Taxonomy" id="103349"/>
    <lineage>
        <taxon>Eukaryota</taxon>
        <taxon>Viridiplantae</taxon>
        <taxon>Streptophyta</taxon>
        <taxon>Embryophyta</taxon>
        <taxon>Tracheophyta</taxon>
        <taxon>Spermatophyta</taxon>
        <taxon>Magnoliopsida</taxon>
        <taxon>eudicotyledons</taxon>
        <taxon>Gunneridae</taxon>
        <taxon>Pentapetalae</taxon>
        <taxon>rosids</taxon>
        <taxon>Vitales</taxon>
        <taxon>Vitaceae</taxon>
        <taxon>Viteae</taxon>
        <taxon>Vitis</taxon>
    </lineage>
</organism>
<dbReference type="InterPro" id="IPR003609">
    <property type="entry name" value="Pan_app"/>
</dbReference>
<keyword evidence="4 16" id="KW-0808">Transferase</keyword>
<dbReference type="Gene3D" id="2.90.10.10">
    <property type="entry name" value="Bulb-type lectin domain"/>
    <property type="match status" value="1"/>
</dbReference>
<dbReference type="Pfam" id="PF00954">
    <property type="entry name" value="S_locus_glycop"/>
    <property type="match status" value="1"/>
</dbReference>
<accession>A0AA39DNR1</accession>
<dbReference type="Gene3D" id="1.10.510.10">
    <property type="entry name" value="Transferase(Phosphotransferase) domain 1"/>
    <property type="match status" value="1"/>
</dbReference>
<dbReference type="SMART" id="SM00108">
    <property type="entry name" value="B_lectin"/>
    <property type="match status" value="1"/>
</dbReference>
<keyword evidence="10 19" id="KW-1133">Transmembrane helix</keyword>
<feature type="domain" description="Apple" evidence="24">
    <location>
        <begin position="340"/>
        <end position="421"/>
    </location>
</feature>
<evidence type="ECO:0000313" key="26">
    <source>
        <dbReference type="Proteomes" id="UP001168098"/>
    </source>
</evidence>
<dbReference type="Pfam" id="PF11883">
    <property type="entry name" value="DUF3403"/>
    <property type="match status" value="1"/>
</dbReference>
<keyword evidence="13" id="KW-0325">Glycoprotein</keyword>
<dbReference type="Pfam" id="PF01453">
    <property type="entry name" value="B_lectin"/>
    <property type="match status" value="1"/>
</dbReference>
<dbReference type="Pfam" id="PF08276">
    <property type="entry name" value="PAN_2"/>
    <property type="match status" value="1"/>
</dbReference>
<dbReference type="PROSITE" id="PS50927">
    <property type="entry name" value="BULB_LECTIN"/>
    <property type="match status" value="1"/>
</dbReference>
<evidence type="ECO:0000256" key="10">
    <source>
        <dbReference type="ARBA" id="ARBA00022989"/>
    </source>
</evidence>
<keyword evidence="7 16" id="KW-0547">Nucleotide-binding</keyword>
<keyword evidence="2" id="KW-1003">Cell membrane</keyword>
<evidence type="ECO:0000256" key="8">
    <source>
        <dbReference type="ARBA" id="ARBA00022777"/>
    </source>
</evidence>
<evidence type="ECO:0000259" key="21">
    <source>
        <dbReference type="PROSITE" id="PS50011"/>
    </source>
</evidence>
<dbReference type="PROSITE" id="PS50948">
    <property type="entry name" value="PAN"/>
    <property type="match status" value="1"/>
</dbReference>
<evidence type="ECO:0000256" key="18">
    <source>
        <dbReference type="PROSITE-ProRule" id="PRU10141"/>
    </source>
</evidence>
<dbReference type="PIRSF" id="PIRSF000641">
    <property type="entry name" value="SRK"/>
    <property type="match status" value="1"/>
</dbReference>
<dbReference type="SUPFAM" id="SSF51110">
    <property type="entry name" value="alpha-D-mannose-specific plant lectins"/>
    <property type="match status" value="1"/>
</dbReference>
<dbReference type="PROSITE" id="PS50026">
    <property type="entry name" value="EGF_3"/>
    <property type="match status" value="1"/>
</dbReference>
<keyword evidence="9 16" id="KW-0067">ATP-binding</keyword>
<evidence type="ECO:0000313" key="25">
    <source>
        <dbReference type="EMBL" id="KAJ9690190.1"/>
    </source>
</evidence>
<dbReference type="SUPFAM" id="SSF56112">
    <property type="entry name" value="Protein kinase-like (PK-like)"/>
    <property type="match status" value="1"/>
</dbReference>
<feature type="chain" id="PRO_5041290723" description="Receptor-like serine/threonine-protein kinase" evidence="20">
    <location>
        <begin position="27"/>
        <end position="837"/>
    </location>
</feature>
<dbReference type="InterPro" id="IPR017441">
    <property type="entry name" value="Protein_kinase_ATP_BS"/>
</dbReference>
<dbReference type="AlphaFoldDB" id="A0AA39DNR1"/>
<dbReference type="InterPro" id="IPR001480">
    <property type="entry name" value="Bulb-type_lectin_dom"/>
</dbReference>
<dbReference type="EC" id="2.7.11.1" evidence="16"/>
<keyword evidence="11 19" id="KW-0472">Membrane</keyword>
<dbReference type="PROSITE" id="PS00108">
    <property type="entry name" value="PROTEIN_KINASE_ST"/>
    <property type="match status" value="1"/>
</dbReference>
<feature type="transmembrane region" description="Helical" evidence="19">
    <location>
        <begin position="440"/>
        <end position="463"/>
    </location>
</feature>
<evidence type="ECO:0000256" key="20">
    <source>
        <dbReference type="SAM" id="SignalP"/>
    </source>
</evidence>
<dbReference type="Pfam" id="PF07714">
    <property type="entry name" value="PK_Tyr_Ser-Thr"/>
    <property type="match status" value="1"/>
</dbReference>
<dbReference type="PROSITE" id="PS50011">
    <property type="entry name" value="PROTEIN_KINASE_DOM"/>
    <property type="match status" value="1"/>
</dbReference>
<dbReference type="InterPro" id="IPR001245">
    <property type="entry name" value="Ser-Thr/Tyr_kinase_cat_dom"/>
</dbReference>
<dbReference type="PANTHER" id="PTHR27002">
    <property type="entry name" value="RECEPTOR-LIKE SERINE/THREONINE-PROTEIN KINASE SD1-8"/>
    <property type="match status" value="1"/>
</dbReference>
<keyword evidence="5 19" id="KW-0812">Transmembrane</keyword>
<dbReference type="Proteomes" id="UP001168098">
    <property type="component" value="Unassembled WGS sequence"/>
</dbReference>
<evidence type="ECO:0000256" key="9">
    <source>
        <dbReference type="ARBA" id="ARBA00022840"/>
    </source>
</evidence>
<dbReference type="GO" id="GO:0048544">
    <property type="term" value="P:recognition of pollen"/>
    <property type="evidence" value="ECO:0007669"/>
    <property type="project" value="InterPro"/>
</dbReference>
<dbReference type="PANTHER" id="PTHR27002:SF981">
    <property type="entry name" value="NON-SPECIFIC SERINE_THREONINE PROTEIN KINASE"/>
    <property type="match status" value="1"/>
</dbReference>
<dbReference type="InterPro" id="IPR036426">
    <property type="entry name" value="Bulb-type_lectin_dom_sf"/>
</dbReference>
<dbReference type="GO" id="GO:0005886">
    <property type="term" value="C:plasma membrane"/>
    <property type="evidence" value="ECO:0007669"/>
    <property type="project" value="UniProtKB-SubCell"/>
</dbReference>
<evidence type="ECO:0000256" key="15">
    <source>
        <dbReference type="ARBA" id="ARBA00048679"/>
    </source>
</evidence>
<keyword evidence="26" id="KW-1185">Reference proteome</keyword>
<feature type="domain" description="Protein kinase" evidence="21">
    <location>
        <begin position="520"/>
        <end position="778"/>
    </location>
</feature>
<feature type="domain" description="EGF-like" evidence="22">
    <location>
        <begin position="283"/>
        <end position="320"/>
    </location>
</feature>
<evidence type="ECO:0000256" key="7">
    <source>
        <dbReference type="ARBA" id="ARBA00022741"/>
    </source>
</evidence>
<evidence type="ECO:0000256" key="6">
    <source>
        <dbReference type="ARBA" id="ARBA00022729"/>
    </source>
</evidence>
<dbReference type="FunFam" id="3.30.200.20:FF:000195">
    <property type="entry name" value="G-type lectin S-receptor-like serine/threonine-protein kinase"/>
    <property type="match status" value="1"/>
</dbReference>
<comment type="catalytic activity">
    <reaction evidence="15 16">
        <text>L-seryl-[protein] + ATP = O-phospho-L-seryl-[protein] + ADP + H(+)</text>
        <dbReference type="Rhea" id="RHEA:17989"/>
        <dbReference type="Rhea" id="RHEA-COMP:9863"/>
        <dbReference type="Rhea" id="RHEA-COMP:11604"/>
        <dbReference type="ChEBI" id="CHEBI:15378"/>
        <dbReference type="ChEBI" id="CHEBI:29999"/>
        <dbReference type="ChEBI" id="CHEBI:30616"/>
        <dbReference type="ChEBI" id="CHEBI:83421"/>
        <dbReference type="ChEBI" id="CHEBI:456216"/>
        <dbReference type="EC" id="2.7.11.1"/>
    </reaction>
</comment>
<evidence type="ECO:0000256" key="19">
    <source>
        <dbReference type="SAM" id="Phobius"/>
    </source>
</evidence>
<feature type="binding site" evidence="18">
    <location>
        <position position="549"/>
    </location>
    <ligand>
        <name>ATP</name>
        <dbReference type="ChEBI" id="CHEBI:30616"/>
    </ligand>
</feature>
<dbReference type="InterPro" id="IPR008271">
    <property type="entry name" value="Ser/Thr_kinase_AS"/>
</dbReference>
<evidence type="ECO:0000256" key="2">
    <source>
        <dbReference type="ARBA" id="ARBA00022475"/>
    </source>
</evidence>
<comment type="catalytic activity">
    <reaction evidence="14 16">
        <text>L-threonyl-[protein] + ATP = O-phospho-L-threonyl-[protein] + ADP + H(+)</text>
        <dbReference type="Rhea" id="RHEA:46608"/>
        <dbReference type="Rhea" id="RHEA-COMP:11060"/>
        <dbReference type="Rhea" id="RHEA-COMP:11605"/>
        <dbReference type="ChEBI" id="CHEBI:15378"/>
        <dbReference type="ChEBI" id="CHEBI:30013"/>
        <dbReference type="ChEBI" id="CHEBI:30616"/>
        <dbReference type="ChEBI" id="CHEBI:61977"/>
        <dbReference type="ChEBI" id="CHEBI:456216"/>
        <dbReference type="EC" id="2.7.11.1"/>
    </reaction>
</comment>
<evidence type="ECO:0000259" key="22">
    <source>
        <dbReference type="PROSITE" id="PS50026"/>
    </source>
</evidence>
<proteinExistence type="inferred from homology"/>
<dbReference type="SMART" id="SM00220">
    <property type="entry name" value="S_TKc"/>
    <property type="match status" value="1"/>
</dbReference>
<evidence type="ECO:0000256" key="14">
    <source>
        <dbReference type="ARBA" id="ARBA00047899"/>
    </source>
</evidence>
<dbReference type="FunFam" id="2.90.10.10:FF:000029">
    <property type="entry name" value="G-type lectin S-receptor-like serine/threonine-protein kinase"/>
    <property type="match status" value="1"/>
</dbReference>
<comment type="caution">
    <text evidence="25">The sequence shown here is derived from an EMBL/GenBank/DDBJ whole genome shotgun (WGS) entry which is preliminary data.</text>
</comment>
<evidence type="ECO:0000256" key="12">
    <source>
        <dbReference type="ARBA" id="ARBA00023157"/>
    </source>
</evidence>
<dbReference type="InterPro" id="IPR000742">
    <property type="entry name" value="EGF"/>
</dbReference>
<feature type="signal peptide" evidence="20">
    <location>
        <begin position="1"/>
        <end position="26"/>
    </location>
</feature>
<keyword evidence="17" id="KW-0245">EGF-like domain</keyword>
<evidence type="ECO:0000256" key="3">
    <source>
        <dbReference type="ARBA" id="ARBA00022527"/>
    </source>
</evidence>
<comment type="subcellular location">
    <subcellularLocation>
        <location evidence="1">Cell membrane</location>
        <topology evidence="1">Single-pass type I membrane protein</topology>
    </subcellularLocation>
</comment>
<name>A0AA39DNR1_VITRO</name>
<dbReference type="InterPro" id="IPR000858">
    <property type="entry name" value="S_locus_glycoprot_dom"/>
</dbReference>
<keyword evidence="3 16" id="KW-0723">Serine/threonine-protein kinase</keyword>
<dbReference type="InterPro" id="IPR000719">
    <property type="entry name" value="Prot_kinase_dom"/>
</dbReference>
<feature type="domain" description="Bulb-type lectin" evidence="23">
    <location>
        <begin position="27"/>
        <end position="147"/>
    </location>
</feature>
<dbReference type="FunFam" id="1.10.510.10:FF:000467">
    <property type="entry name" value="Liguleless narrow1"/>
    <property type="match status" value="1"/>
</dbReference>
<dbReference type="InterPro" id="IPR011009">
    <property type="entry name" value="Kinase-like_dom_sf"/>
</dbReference>
<gene>
    <name evidence="25" type="ORF">PVL29_012712</name>
</gene>
<evidence type="ECO:0000256" key="5">
    <source>
        <dbReference type="ARBA" id="ARBA00022692"/>
    </source>
</evidence>
<evidence type="ECO:0000259" key="24">
    <source>
        <dbReference type="PROSITE" id="PS50948"/>
    </source>
</evidence>
<comment type="similarity">
    <text evidence="16">Belongs to the protein kinase superfamily. Ser/Thr protein kinase family.</text>
</comment>